<reference evidence="2" key="3">
    <citation type="submission" date="2011-03" db="EMBL/GenBank/DDBJ databases">
        <title>Annotation of Magnaporthe poae ATCC 64411.</title>
        <authorList>
            <person name="Ma L.-J."/>
            <person name="Dead R."/>
            <person name="Young S.K."/>
            <person name="Zeng Q."/>
            <person name="Gargeya S."/>
            <person name="Fitzgerald M."/>
            <person name="Haas B."/>
            <person name="Abouelleil A."/>
            <person name="Alvarado L."/>
            <person name="Arachchi H.M."/>
            <person name="Berlin A."/>
            <person name="Brown A."/>
            <person name="Chapman S.B."/>
            <person name="Chen Z."/>
            <person name="Dunbar C."/>
            <person name="Freedman E."/>
            <person name="Gearin G."/>
            <person name="Gellesch M."/>
            <person name="Goldberg J."/>
            <person name="Griggs A."/>
            <person name="Gujja S."/>
            <person name="Heiman D."/>
            <person name="Howarth C."/>
            <person name="Larson L."/>
            <person name="Lui A."/>
            <person name="MacDonald P.J.P."/>
            <person name="Mehta T."/>
            <person name="Montmayeur A."/>
            <person name="Murphy C."/>
            <person name="Neiman D."/>
            <person name="Pearson M."/>
            <person name="Priest M."/>
            <person name="Roberts A."/>
            <person name="Saif S."/>
            <person name="Shea T."/>
            <person name="Shenoy N."/>
            <person name="Sisk P."/>
            <person name="Stolte C."/>
            <person name="Sykes S."/>
            <person name="Yandava C."/>
            <person name="Wortman J."/>
            <person name="Nusbaum C."/>
            <person name="Birren B."/>
        </authorList>
    </citation>
    <scope>NUCLEOTIDE SEQUENCE</scope>
    <source>
        <strain evidence="2">ATCC 64411</strain>
    </source>
</reference>
<organism evidence="3 4">
    <name type="scientific">Magnaporthiopsis poae (strain ATCC 64411 / 73-15)</name>
    <name type="common">Kentucky bluegrass fungus</name>
    <name type="synonym">Magnaporthe poae</name>
    <dbReference type="NCBI Taxonomy" id="644358"/>
    <lineage>
        <taxon>Eukaryota</taxon>
        <taxon>Fungi</taxon>
        <taxon>Dikarya</taxon>
        <taxon>Ascomycota</taxon>
        <taxon>Pezizomycotina</taxon>
        <taxon>Sordariomycetes</taxon>
        <taxon>Sordariomycetidae</taxon>
        <taxon>Magnaporthales</taxon>
        <taxon>Magnaporthaceae</taxon>
        <taxon>Magnaporthiopsis</taxon>
    </lineage>
</organism>
<evidence type="ECO:0000256" key="1">
    <source>
        <dbReference type="SAM" id="MobiDB-lite"/>
    </source>
</evidence>
<dbReference type="VEuPathDB" id="FungiDB:MAPG_03541"/>
<dbReference type="EMBL" id="GL876967">
    <property type="protein sequence ID" value="KLU84500.1"/>
    <property type="molecule type" value="Genomic_DNA"/>
</dbReference>
<evidence type="ECO:0000313" key="4">
    <source>
        <dbReference type="Proteomes" id="UP000011715"/>
    </source>
</evidence>
<keyword evidence="4" id="KW-1185">Reference proteome</keyword>
<feature type="compositionally biased region" description="Basic and acidic residues" evidence="1">
    <location>
        <begin position="1"/>
        <end position="16"/>
    </location>
</feature>
<feature type="region of interest" description="Disordered" evidence="1">
    <location>
        <begin position="1"/>
        <end position="23"/>
    </location>
</feature>
<accession>A0A0C4DUA4</accession>
<reference evidence="3" key="4">
    <citation type="journal article" date="2015" name="G3 (Bethesda)">
        <title>Genome sequences of three phytopathogenic species of the Magnaporthaceae family of fungi.</title>
        <authorList>
            <person name="Okagaki L.H."/>
            <person name="Nunes C.C."/>
            <person name="Sailsbery J."/>
            <person name="Clay B."/>
            <person name="Brown D."/>
            <person name="John T."/>
            <person name="Oh Y."/>
            <person name="Young N."/>
            <person name="Fitzgerald M."/>
            <person name="Haas B.J."/>
            <person name="Zeng Q."/>
            <person name="Young S."/>
            <person name="Adiconis X."/>
            <person name="Fan L."/>
            <person name="Levin J.Z."/>
            <person name="Mitchell T.K."/>
            <person name="Okubara P.A."/>
            <person name="Farman M.L."/>
            <person name="Kohn L.M."/>
            <person name="Birren B."/>
            <person name="Ma L.-J."/>
            <person name="Dean R.A."/>
        </authorList>
    </citation>
    <scope>NUCLEOTIDE SEQUENCE</scope>
    <source>
        <strain evidence="3">ATCC 64411 / 73-15</strain>
    </source>
</reference>
<dbReference type="EnsemblFungi" id="MAPG_03541T0">
    <property type="protein sequence ID" value="MAPG_03541T0"/>
    <property type="gene ID" value="MAPG_03541"/>
</dbReference>
<sequence length="201" mass="21816">MRQEIGPKRSAPEESSKALQMAGSNASYPLALSSCKRHFGDSTAYIKPEPSPPLLFCLSSSPNSQAQLHGTLPGGGTFLRDFNAKHSPHTTNHCTTIYIDKPITIFASPERPVASPPAHSRPCSGPSPSVRLGWNKYGKPKLPRPLIVRRHQPVPLAPGFGKEAGGHHRTISLPVGQLQPLALHWEMMHTLTSVFYTNSSS</sequence>
<reference evidence="2" key="2">
    <citation type="submission" date="2010-05" db="EMBL/GenBank/DDBJ databases">
        <title>The Genome Sequence of Magnaporthe poae strain ATCC 64411.</title>
        <authorList>
            <consortium name="The Broad Institute Genome Sequencing Platform"/>
            <consortium name="Broad Institute Genome Sequencing Center for Infectious Disease"/>
            <person name="Ma L.-J."/>
            <person name="Dead R."/>
            <person name="Young S."/>
            <person name="Zeng Q."/>
            <person name="Koehrsen M."/>
            <person name="Alvarado L."/>
            <person name="Berlin A."/>
            <person name="Chapman S.B."/>
            <person name="Chen Z."/>
            <person name="Freedman E."/>
            <person name="Gellesch M."/>
            <person name="Goldberg J."/>
            <person name="Griggs A."/>
            <person name="Gujja S."/>
            <person name="Heilman E.R."/>
            <person name="Heiman D."/>
            <person name="Hepburn T."/>
            <person name="Howarth C."/>
            <person name="Jen D."/>
            <person name="Larson L."/>
            <person name="Mehta T."/>
            <person name="Neiman D."/>
            <person name="Pearson M."/>
            <person name="Roberts A."/>
            <person name="Saif S."/>
            <person name="Shea T."/>
            <person name="Shenoy N."/>
            <person name="Sisk P."/>
            <person name="Stolte C."/>
            <person name="Sykes S."/>
            <person name="Walk T."/>
            <person name="White J."/>
            <person name="Yandava C."/>
            <person name="Haas B."/>
            <person name="Nusbaum C."/>
            <person name="Birren B."/>
        </authorList>
    </citation>
    <scope>NUCLEOTIDE SEQUENCE</scope>
    <source>
        <strain evidence="2">ATCC 64411</strain>
    </source>
</reference>
<name>A0A0C4DUA4_MAGP6</name>
<dbReference type="EMBL" id="ADBL01000848">
    <property type="status" value="NOT_ANNOTATED_CDS"/>
    <property type="molecule type" value="Genomic_DNA"/>
</dbReference>
<gene>
    <name evidence="2" type="ORF">MAPG_03541</name>
</gene>
<evidence type="ECO:0000313" key="2">
    <source>
        <dbReference type="EMBL" id="KLU84500.1"/>
    </source>
</evidence>
<dbReference type="PROSITE" id="PS51257">
    <property type="entry name" value="PROKAR_LIPOPROTEIN"/>
    <property type="match status" value="1"/>
</dbReference>
<reference evidence="4" key="1">
    <citation type="submission" date="2010-05" db="EMBL/GenBank/DDBJ databases">
        <title>The genome sequence of Magnaporthe poae strain ATCC 64411.</title>
        <authorList>
            <person name="Ma L.-J."/>
            <person name="Dead R."/>
            <person name="Young S."/>
            <person name="Zeng Q."/>
            <person name="Koehrsen M."/>
            <person name="Alvarado L."/>
            <person name="Berlin A."/>
            <person name="Chapman S.B."/>
            <person name="Chen Z."/>
            <person name="Freedman E."/>
            <person name="Gellesch M."/>
            <person name="Goldberg J."/>
            <person name="Griggs A."/>
            <person name="Gujja S."/>
            <person name="Heilman E.R."/>
            <person name="Heiman D."/>
            <person name="Hepburn T."/>
            <person name="Howarth C."/>
            <person name="Jen D."/>
            <person name="Larson L."/>
            <person name="Mehta T."/>
            <person name="Neiman D."/>
            <person name="Pearson M."/>
            <person name="Roberts A."/>
            <person name="Saif S."/>
            <person name="Shea T."/>
            <person name="Shenoy N."/>
            <person name="Sisk P."/>
            <person name="Stolte C."/>
            <person name="Sykes S."/>
            <person name="Walk T."/>
            <person name="White J."/>
            <person name="Yandava C."/>
            <person name="Haas B."/>
            <person name="Nusbaum C."/>
            <person name="Birren B."/>
        </authorList>
    </citation>
    <scope>NUCLEOTIDE SEQUENCE [LARGE SCALE GENOMIC DNA]</scope>
    <source>
        <strain evidence="4">ATCC 64411 / 73-15</strain>
    </source>
</reference>
<evidence type="ECO:0000313" key="3">
    <source>
        <dbReference type="EnsemblFungi" id="MAPG_03541T0"/>
    </source>
</evidence>
<proteinExistence type="predicted"/>
<dbReference type="Proteomes" id="UP000011715">
    <property type="component" value="Unassembled WGS sequence"/>
</dbReference>
<protein>
    <submittedName>
        <fullName evidence="2 3">Uncharacterized protein</fullName>
    </submittedName>
</protein>
<dbReference type="AlphaFoldDB" id="A0A0C4DUA4"/>
<reference evidence="3" key="5">
    <citation type="submission" date="2015-06" db="UniProtKB">
        <authorList>
            <consortium name="EnsemblFungi"/>
        </authorList>
    </citation>
    <scope>IDENTIFICATION</scope>
    <source>
        <strain evidence="3">ATCC 64411</strain>
    </source>
</reference>